<accession>A0ABW8M8L4</accession>
<dbReference type="EMBL" id="JBJDQH010000105">
    <property type="protein sequence ID" value="MFK4273325.1"/>
    <property type="molecule type" value="Genomic_DNA"/>
</dbReference>
<protein>
    <submittedName>
        <fullName evidence="3">ATP-binding protein</fullName>
    </submittedName>
</protein>
<evidence type="ECO:0000256" key="1">
    <source>
        <dbReference type="ARBA" id="ARBA00022527"/>
    </source>
</evidence>
<gene>
    <name evidence="3" type="ORF">ACI2L5_52080</name>
</gene>
<dbReference type="Proteomes" id="UP001620295">
    <property type="component" value="Unassembled WGS sequence"/>
</dbReference>
<keyword evidence="1" id="KW-0723">Serine/threonine-protein kinase</keyword>
<dbReference type="PANTHER" id="PTHR35526:SF3">
    <property type="entry name" value="ANTI-SIGMA-F FACTOR RSBW"/>
    <property type="match status" value="1"/>
</dbReference>
<dbReference type="InterPro" id="IPR050267">
    <property type="entry name" value="Anti-sigma-factor_SerPK"/>
</dbReference>
<keyword evidence="1" id="KW-0808">Transferase</keyword>
<comment type="caution">
    <text evidence="3">The sequence shown here is derived from an EMBL/GenBank/DDBJ whole genome shotgun (WGS) entry which is preliminary data.</text>
</comment>
<evidence type="ECO:0000259" key="2">
    <source>
        <dbReference type="Pfam" id="PF13581"/>
    </source>
</evidence>
<keyword evidence="3" id="KW-0067">ATP-binding</keyword>
<dbReference type="GO" id="GO:0005524">
    <property type="term" value="F:ATP binding"/>
    <property type="evidence" value="ECO:0007669"/>
    <property type="project" value="UniProtKB-KW"/>
</dbReference>
<sequence>MPLVTPPFAPFEHCLHIPHGPRAVGVARASLHTALTAHELPDLVERAELLASEMLTNAIVHAGGEADLRLKWSAETLRMTVWDSSAARPVSARSRRAARADEGCTCCGCSPTGGATTH</sequence>
<keyword evidence="3" id="KW-0547">Nucleotide-binding</keyword>
<keyword evidence="4" id="KW-1185">Reference proteome</keyword>
<dbReference type="Gene3D" id="3.30.565.10">
    <property type="entry name" value="Histidine kinase-like ATPase, C-terminal domain"/>
    <property type="match status" value="1"/>
</dbReference>
<dbReference type="InterPro" id="IPR003594">
    <property type="entry name" value="HATPase_dom"/>
</dbReference>
<proteinExistence type="predicted"/>
<dbReference type="RefSeq" id="WP_079105619.1">
    <property type="nucleotide sequence ID" value="NZ_JBJDQH010000105.1"/>
</dbReference>
<evidence type="ECO:0000313" key="3">
    <source>
        <dbReference type="EMBL" id="MFK4273325.1"/>
    </source>
</evidence>
<dbReference type="CDD" id="cd16936">
    <property type="entry name" value="HATPase_RsbW-like"/>
    <property type="match status" value="1"/>
</dbReference>
<reference evidence="3 4" key="1">
    <citation type="submission" date="2024-11" db="EMBL/GenBank/DDBJ databases">
        <title>The Natural Products Discovery Center: Release of the First 8490 Sequenced Strains for Exploring Actinobacteria Biosynthetic Diversity.</title>
        <authorList>
            <person name="Kalkreuter E."/>
            <person name="Kautsar S.A."/>
            <person name="Yang D."/>
            <person name="Bader C.D."/>
            <person name="Teijaro C.N."/>
            <person name="Fluegel L."/>
            <person name="Davis C.M."/>
            <person name="Simpson J.R."/>
            <person name="Lauterbach L."/>
            <person name="Steele A.D."/>
            <person name="Gui C."/>
            <person name="Meng S."/>
            <person name="Li G."/>
            <person name="Viehrig K."/>
            <person name="Ye F."/>
            <person name="Su P."/>
            <person name="Kiefer A.F."/>
            <person name="Nichols A."/>
            <person name="Cepeda A.J."/>
            <person name="Yan W."/>
            <person name="Fan B."/>
            <person name="Jiang Y."/>
            <person name="Adhikari A."/>
            <person name="Zheng C.-J."/>
            <person name="Schuster L."/>
            <person name="Cowan T.M."/>
            <person name="Smanski M.J."/>
            <person name="Chevrette M.G."/>
            <person name="De Carvalho L.P.S."/>
            <person name="Shen B."/>
        </authorList>
    </citation>
    <scope>NUCLEOTIDE SEQUENCE [LARGE SCALE GENOMIC DNA]</scope>
    <source>
        <strain evidence="3 4">NPDC020863</strain>
    </source>
</reference>
<evidence type="ECO:0000313" key="4">
    <source>
        <dbReference type="Proteomes" id="UP001620295"/>
    </source>
</evidence>
<organism evidence="3 4">
    <name type="scientific">Streptomyces milbemycinicus</name>
    <dbReference type="NCBI Taxonomy" id="476552"/>
    <lineage>
        <taxon>Bacteria</taxon>
        <taxon>Bacillati</taxon>
        <taxon>Actinomycetota</taxon>
        <taxon>Actinomycetes</taxon>
        <taxon>Kitasatosporales</taxon>
        <taxon>Streptomycetaceae</taxon>
        <taxon>Streptomyces</taxon>
    </lineage>
</organism>
<name>A0ABW8M8L4_9ACTN</name>
<dbReference type="Pfam" id="PF13581">
    <property type="entry name" value="HATPase_c_2"/>
    <property type="match status" value="1"/>
</dbReference>
<feature type="domain" description="Histidine kinase/HSP90-like ATPase" evidence="2">
    <location>
        <begin position="19"/>
        <end position="97"/>
    </location>
</feature>
<keyword evidence="1" id="KW-0418">Kinase</keyword>
<dbReference type="PANTHER" id="PTHR35526">
    <property type="entry name" value="ANTI-SIGMA-F FACTOR RSBW-RELATED"/>
    <property type="match status" value="1"/>
</dbReference>
<dbReference type="InterPro" id="IPR036890">
    <property type="entry name" value="HATPase_C_sf"/>
</dbReference>